<evidence type="ECO:0000256" key="3">
    <source>
        <dbReference type="ARBA" id="ARBA00022777"/>
    </source>
</evidence>
<protein>
    <recommendedName>
        <fullName evidence="10">GHMP kinase</fullName>
    </recommendedName>
</protein>
<dbReference type="GO" id="GO:0050201">
    <property type="term" value="F:fucokinase activity"/>
    <property type="evidence" value="ECO:0007669"/>
    <property type="project" value="TreeGrafter"/>
</dbReference>
<comment type="caution">
    <text evidence="8">The sequence shown here is derived from an EMBL/GenBank/DDBJ whole genome shotgun (WGS) entry which is preliminary data.</text>
</comment>
<dbReference type="InterPro" id="IPR020568">
    <property type="entry name" value="Ribosomal_Su5_D2-typ_SF"/>
</dbReference>
<dbReference type="PANTHER" id="PTHR32463">
    <property type="entry name" value="L-FUCOSE KINASE"/>
    <property type="match status" value="1"/>
</dbReference>
<dbReference type="InterPro" id="IPR036554">
    <property type="entry name" value="GHMP_kinase_C_sf"/>
</dbReference>
<dbReference type="InterPro" id="IPR052203">
    <property type="entry name" value="GHMP_Kinase-Related"/>
</dbReference>
<evidence type="ECO:0000259" key="6">
    <source>
        <dbReference type="Pfam" id="PF00288"/>
    </source>
</evidence>
<dbReference type="PANTHER" id="PTHR32463:SF0">
    <property type="entry name" value="L-FUCOSE KINASE"/>
    <property type="match status" value="1"/>
</dbReference>
<dbReference type="AlphaFoldDB" id="A0A1F5JPG5"/>
<dbReference type="PIRSF" id="PIRSF036406">
    <property type="entry name" value="Hept_kin"/>
    <property type="match status" value="1"/>
</dbReference>
<evidence type="ECO:0000256" key="5">
    <source>
        <dbReference type="ARBA" id="ARBA00038121"/>
    </source>
</evidence>
<dbReference type="GO" id="GO:0005524">
    <property type="term" value="F:ATP binding"/>
    <property type="evidence" value="ECO:0007669"/>
    <property type="project" value="UniProtKB-KW"/>
</dbReference>
<keyword evidence="2" id="KW-0547">Nucleotide-binding</keyword>
<name>A0A1F5JPG5_9BACT</name>
<evidence type="ECO:0000259" key="7">
    <source>
        <dbReference type="Pfam" id="PF08544"/>
    </source>
</evidence>
<evidence type="ECO:0008006" key="10">
    <source>
        <dbReference type="Google" id="ProtNLM"/>
    </source>
</evidence>
<dbReference type="InterPro" id="IPR013750">
    <property type="entry name" value="GHMP_kinase_C_dom"/>
</dbReference>
<feature type="domain" description="GHMP kinase C-terminal" evidence="7">
    <location>
        <begin position="226"/>
        <end position="306"/>
    </location>
</feature>
<evidence type="ECO:0000256" key="4">
    <source>
        <dbReference type="ARBA" id="ARBA00022840"/>
    </source>
</evidence>
<dbReference type="SUPFAM" id="SSF55060">
    <property type="entry name" value="GHMP Kinase, C-terminal domain"/>
    <property type="match status" value="1"/>
</dbReference>
<dbReference type="PRINTS" id="PR00960">
    <property type="entry name" value="LMBPPROTEIN"/>
</dbReference>
<organism evidence="8 9">
    <name type="scientific">Candidatus Daviesbacteria bacterium RIFCSPHIGHO2_02_FULL_36_13</name>
    <dbReference type="NCBI Taxonomy" id="1797768"/>
    <lineage>
        <taxon>Bacteria</taxon>
        <taxon>Candidatus Daviesiibacteriota</taxon>
    </lineage>
</organism>
<comment type="similarity">
    <text evidence="5">Belongs to the GHMP kinase family.</text>
</comment>
<feature type="domain" description="GHMP kinase N-terminal" evidence="6">
    <location>
        <begin position="79"/>
        <end position="155"/>
    </location>
</feature>
<keyword evidence="4" id="KW-0067">ATP-binding</keyword>
<dbReference type="SUPFAM" id="SSF54211">
    <property type="entry name" value="Ribosomal protein S5 domain 2-like"/>
    <property type="match status" value="1"/>
</dbReference>
<keyword evidence="1" id="KW-0808">Transferase</keyword>
<evidence type="ECO:0000256" key="2">
    <source>
        <dbReference type="ARBA" id="ARBA00022741"/>
    </source>
</evidence>
<dbReference type="InterPro" id="IPR014606">
    <property type="entry name" value="Heptose_7-P_kinase"/>
</dbReference>
<dbReference type="Proteomes" id="UP000176902">
    <property type="component" value="Unassembled WGS sequence"/>
</dbReference>
<keyword evidence="3" id="KW-0418">Kinase</keyword>
<accession>A0A1F5JPG5</accession>
<proteinExistence type="inferred from homology"/>
<dbReference type="Pfam" id="PF00288">
    <property type="entry name" value="GHMP_kinases_N"/>
    <property type="match status" value="1"/>
</dbReference>
<dbReference type="GO" id="GO:0042352">
    <property type="term" value="P:GDP-L-fucose salvage"/>
    <property type="evidence" value="ECO:0007669"/>
    <property type="project" value="TreeGrafter"/>
</dbReference>
<evidence type="ECO:0000256" key="1">
    <source>
        <dbReference type="ARBA" id="ARBA00022679"/>
    </source>
</evidence>
<dbReference type="InterPro" id="IPR006204">
    <property type="entry name" value="GHMP_kinase_N_dom"/>
</dbReference>
<evidence type="ECO:0000313" key="8">
    <source>
        <dbReference type="EMBL" id="OGE30448.1"/>
    </source>
</evidence>
<dbReference type="EMBL" id="MFCV01000047">
    <property type="protein sequence ID" value="OGE30448.1"/>
    <property type="molecule type" value="Genomic_DNA"/>
</dbReference>
<dbReference type="Pfam" id="PF08544">
    <property type="entry name" value="GHMP_kinases_C"/>
    <property type="match status" value="1"/>
</dbReference>
<dbReference type="InterPro" id="IPR001174">
    <property type="entry name" value="HddA/FKP"/>
</dbReference>
<gene>
    <name evidence="8" type="ORF">A3C59_00490</name>
</gene>
<dbReference type="Gene3D" id="3.30.230.120">
    <property type="match status" value="1"/>
</dbReference>
<dbReference type="STRING" id="1797768.A3C59_00490"/>
<sequence length="335" mass="37015">MIIVRAPLRISFVGGGSDLPDFYHMSPGKVISATIDKYVYVAINPAPLLKGISARYSINENVKRVIDLKNDRIRETMLHLGVEDNMEIGTFSHMPVGTGLGGSSSFAVTLVKGLSTYLGQRLDKKDIAEIACKIEIDILKEPIGKQDQYAATFGGFNTFQFNSDESVDVEPILLDYKKSLDLENHMLVFFTGILRKASSVLKEQKTNIPQKMDTLKSMVDLVEVFKKKLIRGDFEGLGKLLHENWLKKKKLASNVSNSEIDQLYTVGMRNGAWGGKVLGAGGGGCILFLAPFKKKEIIKEAVHEMAKKLGLSDFKQVPIKFVHSGVEIVSSSLFN</sequence>
<reference evidence="8 9" key="1">
    <citation type="journal article" date="2016" name="Nat. Commun.">
        <title>Thousands of microbial genomes shed light on interconnected biogeochemical processes in an aquifer system.</title>
        <authorList>
            <person name="Anantharaman K."/>
            <person name="Brown C.T."/>
            <person name="Hug L.A."/>
            <person name="Sharon I."/>
            <person name="Castelle C.J."/>
            <person name="Probst A.J."/>
            <person name="Thomas B.C."/>
            <person name="Singh A."/>
            <person name="Wilkins M.J."/>
            <person name="Karaoz U."/>
            <person name="Brodie E.L."/>
            <person name="Williams K.H."/>
            <person name="Hubbard S.S."/>
            <person name="Banfield J.F."/>
        </authorList>
    </citation>
    <scope>NUCLEOTIDE SEQUENCE [LARGE SCALE GENOMIC DNA]</scope>
</reference>
<evidence type="ECO:0000313" key="9">
    <source>
        <dbReference type="Proteomes" id="UP000176902"/>
    </source>
</evidence>